<dbReference type="Proteomes" id="UP000001203">
    <property type="component" value="Chromosome circular"/>
</dbReference>
<keyword evidence="2" id="KW-1185">Reference proteome</keyword>
<sequence>MKDVRKAVKKPFSVTRRVNYFDQKNQLKLN</sequence>
<gene>
    <name evidence="1" type="ordered locus">cce_4080</name>
</gene>
<dbReference type="HOGENOM" id="CLU_3403094_0_0_3"/>
<evidence type="ECO:0000313" key="2">
    <source>
        <dbReference type="Proteomes" id="UP000001203"/>
    </source>
</evidence>
<dbReference type="STRING" id="43989.cce_4080"/>
<name>B1WQX6_CROS5</name>
<dbReference type="EMBL" id="CP000806">
    <property type="protein sequence ID" value="ACB53428.1"/>
    <property type="molecule type" value="Genomic_DNA"/>
</dbReference>
<dbReference type="KEGG" id="cyt:cce_4080"/>
<accession>B1WQX6</accession>
<protein>
    <submittedName>
        <fullName evidence="1">Uncharacterized protein</fullName>
    </submittedName>
</protein>
<evidence type="ECO:0000313" key="1">
    <source>
        <dbReference type="EMBL" id="ACB53428.1"/>
    </source>
</evidence>
<organism evidence="1 2">
    <name type="scientific">Crocosphaera subtropica (strain ATCC 51142 / BH68)</name>
    <name type="common">Cyanothece sp. (strain ATCC 51142)</name>
    <dbReference type="NCBI Taxonomy" id="43989"/>
    <lineage>
        <taxon>Bacteria</taxon>
        <taxon>Bacillati</taxon>
        <taxon>Cyanobacteriota</taxon>
        <taxon>Cyanophyceae</taxon>
        <taxon>Oscillatoriophycideae</taxon>
        <taxon>Chroococcales</taxon>
        <taxon>Aphanothecaceae</taxon>
        <taxon>Crocosphaera</taxon>
        <taxon>Crocosphaera subtropica</taxon>
    </lineage>
</organism>
<proteinExistence type="predicted"/>
<reference evidence="1 2" key="1">
    <citation type="journal article" date="2008" name="Proc. Natl. Acad. Sci. U.S.A.">
        <title>The genome of Cyanothece 51142, a unicellular diazotrophic cyanobacterium important in the marine nitrogen cycle.</title>
        <authorList>
            <person name="Welsh E.A."/>
            <person name="Liberton M."/>
            <person name="Stoeckel J."/>
            <person name="Loh T."/>
            <person name="Elvitigala T."/>
            <person name="Wang C."/>
            <person name="Wollam A."/>
            <person name="Fulton R.S."/>
            <person name="Clifton S.W."/>
            <person name="Jacobs J.M."/>
            <person name="Aurora R."/>
            <person name="Ghosh B.K."/>
            <person name="Sherman L.A."/>
            <person name="Smith R.D."/>
            <person name="Wilson R.K."/>
            <person name="Pakrasi H.B."/>
        </authorList>
    </citation>
    <scope>NUCLEOTIDE SEQUENCE [LARGE SCALE GENOMIC DNA]</scope>
    <source>
        <strain evidence="2">ATCC 51142 / BH68</strain>
    </source>
</reference>
<dbReference type="AlphaFoldDB" id="B1WQX6"/>